<keyword evidence="2" id="KW-1277">Toxin-antitoxin system</keyword>
<evidence type="ECO:0000313" key="5">
    <source>
        <dbReference type="Proteomes" id="UP001499959"/>
    </source>
</evidence>
<evidence type="ECO:0000313" key="4">
    <source>
        <dbReference type="EMBL" id="GAA4790810.1"/>
    </source>
</evidence>
<organism evidence="4 5">
    <name type="scientific">Lysobacter hankyongensis</name>
    <dbReference type="NCBI Taxonomy" id="1176535"/>
    <lineage>
        <taxon>Bacteria</taxon>
        <taxon>Pseudomonadati</taxon>
        <taxon>Pseudomonadota</taxon>
        <taxon>Gammaproteobacteria</taxon>
        <taxon>Lysobacterales</taxon>
        <taxon>Lysobacteraceae</taxon>
        <taxon>Lysobacter</taxon>
    </lineage>
</organism>
<protein>
    <recommendedName>
        <fullName evidence="3">Coenzyme Q-binding protein COQ10 START domain-containing protein</fullName>
    </recommendedName>
</protein>
<dbReference type="InterPro" id="IPR005031">
    <property type="entry name" value="COQ10_START"/>
</dbReference>
<keyword evidence="5" id="KW-1185">Reference proteome</keyword>
<accession>A0ABP9B594</accession>
<dbReference type="InterPro" id="IPR023393">
    <property type="entry name" value="START-like_dom_sf"/>
</dbReference>
<evidence type="ECO:0000259" key="3">
    <source>
        <dbReference type="Pfam" id="PF03364"/>
    </source>
</evidence>
<dbReference type="SUPFAM" id="SSF55961">
    <property type="entry name" value="Bet v1-like"/>
    <property type="match status" value="1"/>
</dbReference>
<sequence>MRRVTVSDEHTISADLDSVYDCFWNAECWPRITPHVRKIEMIEADTRHQRMLMTVEAHDRLYTVESMRETLPKHTITYRQTRPPVFLTEHTGEWHLDEVQSGVRVRLMHHAVIDVQRAMETLGLESEEEAVETVRRTLKTNGERTIVAVKRHLESQAGHVAGQH</sequence>
<dbReference type="EMBL" id="BAABJE010000005">
    <property type="protein sequence ID" value="GAA4790810.1"/>
    <property type="molecule type" value="Genomic_DNA"/>
</dbReference>
<comment type="similarity">
    <text evidence="1">Belongs to the ribosome association toxin RatA family.</text>
</comment>
<dbReference type="Proteomes" id="UP001499959">
    <property type="component" value="Unassembled WGS sequence"/>
</dbReference>
<proteinExistence type="inferred from homology"/>
<gene>
    <name evidence="4" type="ORF">GCM10023307_15170</name>
</gene>
<evidence type="ECO:0000256" key="2">
    <source>
        <dbReference type="ARBA" id="ARBA00022649"/>
    </source>
</evidence>
<feature type="domain" description="Coenzyme Q-binding protein COQ10 START" evidence="3">
    <location>
        <begin position="12"/>
        <end position="108"/>
    </location>
</feature>
<dbReference type="Pfam" id="PF03364">
    <property type="entry name" value="Polyketide_cyc"/>
    <property type="match status" value="1"/>
</dbReference>
<evidence type="ECO:0000256" key="1">
    <source>
        <dbReference type="ARBA" id="ARBA00008918"/>
    </source>
</evidence>
<comment type="caution">
    <text evidence="4">The sequence shown here is derived from an EMBL/GenBank/DDBJ whole genome shotgun (WGS) entry which is preliminary data.</text>
</comment>
<reference evidence="5" key="1">
    <citation type="journal article" date="2019" name="Int. J. Syst. Evol. Microbiol.">
        <title>The Global Catalogue of Microorganisms (GCM) 10K type strain sequencing project: providing services to taxonomists for standard genome sequencing and annotation.</title>
        <authorList>
            <consortium name="The Broad Institute Genomics Platform"/>
            <consortium name="The Broad Institute Genome Sequencing Center for Infectious Disease"/>
            <person name="Wu L."/>
            <person name="Ma J."/>
        </authorList>
    </citation>
    <scope>NUCLEOTIDE SEQUENCE [LARGE SCALE GENOMIC DNA]</scope>
    <source>
        <strain evidence="5">JCM 18204</strain>
    </source>
</reference>
<name>A0ABP9B594_9GAMM</name>
<dbReference type="Gene3D" id="3.30.530.20">
    <property type="match status" value="1"/>
</dbReference>